<accession>K7P160</accession>
<evidence type="ECO:0000313" key="2">
    <source>
        <dbReference type="EMBL" id="AFB34165.1"/>
    </source>
</evidence>
<feature type="region of interest" description="Disordered" evidence="1">
    <location>
        <begin position="1"/>
        <end position="33"/>
    </location>
</feature>
<evidence type="ECO:0000313" key="5">
    <source>
        <dbReference type="EMBL" id="AFB34168.1"/>
    </source>
</evidence>
<dbReference type="EMBL" id="JQ442718">
    <property type="protein sequence ID" value="AFB34166.1"/>
    <property type="molecule type" value="Genomic_DNA"/>
</dbReference>
<organism evidence="4">
    <name type="scientific">Larix decidua</name>
    <name type="common">European larch</name>
    <dbReference type="NCBI Taxonomy" id="71402"/>
    <lineage>
        <taxon>Eukaryota</taxon>
        <taxon>Viridiplantae</taxon>
        <taxon>Streptophyta</taxon>
        <taxon>Embryophyta</taxon>
        <taxon>Tracheophyta</taxon>
        <taxon>Spermatophyta</taxon>
        <taxon>Pinopsida</taxon>
        <taxon>Pinidae</taxon>
        <taxon>Conifers I</taxon>
        <taxon>Pinales</taxon>
        <taxon>Pinaceae</taxon>
        <taxon>Larix</taxon>
    </lineage>
</organism>
<dbReference type="EMBL" id="JQ442719">
    <property type="protein sequence ID" value="AFB34167.1"/>
    <property type="molecule type" value="Genomic_DNA"/>
</dbReference>
<dbReference type="AlphaFoldDB" id="K7P160"/>
<feature type="non-terminal residue" evidence="4">
    <location>
        <position position="1"/>
    </location>
</feature>
<name>K7P160_LARDC</name>
<dbReference type="EMBL" id="JQ442717">
    <property type="protein sequence ID" value="AFB34165.1"/>
    <property type="molecule type" value="Genomic_DNA"/>
</dbReference>
<protein>
    <submittedName>
        <fullName evidence="4">Uncharacterized protein</fullName>
    </submittedName>
</protein>
<evidence type="ECO:0000256" key="1">
    <source>
        <dbReference type="SAM" id="MobiDB-lite"/>
    </source>
</evidence>
<gene>
    <name evidence="4" type="ORF">CL3007Contig1_02</name>
</gene>
<evidence type="ECO:0000313" key="3">
    <source>
        <dbReference type="EMBL" id="AFB34166.1"/>
    </source>
</evidence>
<proteinExistence type="predicted"/>
<reference evidence="4" key="1">
    <citation type="journal article" date="2012" name="Evol. Appl.">
        <title>Contrasting patterns of nucleotide diversity for four conifers of Alpine European forests.</title>
        <authorList>
            <person name="Mosca E."/>
            <person name="Eckert A.J."/>
            <person name="Liechty J.D."/>
            <person name="Wegrzyn J.L."/>
            <person name="La Porta N."/>
            <person name="Vendramin G.G."/>
            <person name="Neale D.B."/>
        </authorList>
    </citation>
    <scope>NUCLEOTIDE SEQUENCE</scope>
    <source>
        <strain evidence="2">AcesapB01</strain>
        <strain evidence="3">AcesapB07</strain>
        <strain evidence="4">AcesapB09</strain>
        <strain evidence="5">AcesapB10</strain>
        <tissue evidence="4">Megagametophyte</tissue>
    </source>
</reference>
<evidence type="ECO:0000313" key="4">
    <source>
        <dbReference type="EMBL" id="AFB34167.1"/>
    </source>
</evidence>
<sequence>GLNILPKINTDNNLATENPPLLPVPSHHPRRQEHPDVSLEILKWSKTLHCQEVSTQFCLWALAMRG</sequence>
<dbReference type="EMBL" id="JQ442720">
    <property type="protein sequence ID" value="AFB34168.1"/>
    <property type="molecule type" value="Genomic_DNA"/>
</dbReference>